<dbReference type="RefSeq" id="WP_141459198.1">
    <property type="nucleotide sequence ID" value="NZ_CP038141.1"/>
</dbReference>
<dbReference type="PANTHER" id="PTHR35564">
    <property type="match status" value="1"/>
</dbReference>
<name>A0A4Y6UFK2_9PROT</name>
<protein>
    <submittedName>
        <fullName evidence="1">Type VI secretion system baseplate subunit TssG</fullName>
    </submittedName>
</protein>
<dbReference type="EMBL" id="CP038141">
    <property type="protein sequence ID" value="QDH16332.1"/>
    <property type="molecule type" value="Genomic_DNA"/>
</dbReference>
<reference evidence="1 2" key="1">
    <citation type="submission" date="2019-03" db="EMBL/GenBank/DDBJ databases">
        <title>The complete genome sequence of Swingsia samuiensis NBRC107927(T).</title>
        <authorList>
            <person name="Chua K.-O."/>
            <person name="Chan K.-G."/>
            <person name="See-Too W.-S."/>
        </authorList>
    </citation>
    <scope>NUCLEOTIDE SEQUENCE [LARGE SCALE GENOMIC DNA]</scope>
    <source>
        <strain evidence="1 2">AH83</strain>
    </source>
</reference>
<gene>
    <name evidence="1" type="primary">tssG</name>
    <name evidence="1" type="ORF">E3D00_01130</name>
</gene>
<dbReference type="AlphaFoldDB" id="A0A4Y6UFK2"/>
<sequence>MSEQNQPSTPALLENASLEELVQFPGRFSFDAAMALLQRLSGNRPLSEIVRFRTPPGLVTPNRDILNIEPQPDGTFDVWTSFGTMTGHDGILPRPYSALVDEEHRSRSPALSSFLDMLAQRPRIQFADAGTKYSAHSFAPTSTENKNERLLARVLFALTGFHSSDMVQRGQIDPRYLLYFSGLFATQPRSAERLRTILEEWMGTAITINQFSGQWISVPPQQQSQLPNASGGQFSQLGVDAIIGSHSWDLNARIEIQIGPLSLKDYRNFLPHGMYFTLLKSLIRIFIDDEVTCVLRLGLKKEDVPDFQFNSIHLGRDSWVPQKSKQKQDLFDTIIPISARD</sequence>
<accession>A0A4Y6UFK2</accession>
<keyword evidence="2" id="KW-1185">Reference proteome</keyword>
<dbReference type="Pfam" id="PF06996">
    <property type="entry name" value="T6SS_TssG"/>
    <property type="match status" value="1"/>
</dbReference>
<dbReference type="KEGG" id="ssam:E3D00_01130"/>
<organism evidence="1 2">
    <name type="scientific">Swingsia samuiensis</name>
    <dbReference type="NCBI Taxonomy" id="1293412"/>
    <lineage>
        <taxon>Bacteria</taxon>
        <taxon>Pseudomonadati</taxon>
        <taxon>Pseudomonadota</taxon>
        <taxon>Alphaproteobacteria</taxon>
        <taxon>Acetobacterales</taxon>
        <taxon>Acetobacteraceae</taxon>
        <taxon>Swingsia</taxon>
    </lineage>
</organism>
<dbReference type="NCBIfam" id="TIGR03347">
    <property type="entry name" value="VI_chp_1"/>
    <property type="match status" value="1"/>
</dbReference>
<dbReference type="PANTHER" id="PTHR35564:SF4">
    <property type="entry name" value="CYTOPLASMIC PROTEIN"/>
    <property type="match status" value="1"/>
</dbReference>
<proteinExistence type="predicted"/>
<dbReference type="OrthoDB" id="1523296at2"/>
<evidence type="ECO:0000313" key="1">
    <source>
        <dbReference type="EMBL" id="QDH16332.1"/>
    </source>
</evidence>
<dbReference type="InterPro" id="IPR010732">
    <property type="entry name" value="T6SS_TssG-like"/>
</dbReference>
<dbReference type="Proteomes" id="UP000316313">
    <property type="component" value="Chromosome"/>
</dbReference>
<evidence type="ECO:0000313" key="2">
    <source>
        <dbReference type="Proteomes" id="UP000316313"/>
    </source>
</evidence>